<evidence type="ECO:0000313" key="14">
    <source>
        <dbReference type="Proteomes" id="UP000036987"/>
    </source>
</evidence>
<dbReference type="GO" id="GO:0003677">
    <property type="term" value="F:DNA binding"/>
    <property type="evidence" value="ECO:0007669"/>
    <property type="project" value="UniProtKB-KW"/>
</dbReference>
<evidence type="ECO:0000256" key="7">
    <source>
        <dbReference type="ARBA" id="ARBA00023125"/>
    </source>
</evidence>
<dbReference type="AlphaFoldDB" id="A0A0K9P8W7"/>
<dbReference type="Pfam" id="PF14372">
    <property type="entry name" value="hAT-like_RNase-H"/>
    <property type="match status" value="1"/>
</dbReference>
<evidence type="ECO:0000256" key="10">
    <source>
        <dbReference type="PROSITE-ProRule" id="PRU00027"/>
    </source>
</evidence>
<dbReference type="Proteomes" id="UP000036987">
    <property type="component" value="Unassembled WGS sequence"/>
</dbReference>
<keyword evidence="7" id="KW-0238">DNA-binding</keyword>
<accession>A0A0K9P8W7</accession>
<dbReference type="InterPro" id="IPR008906">
    <property type="entry name" value="HATC_C_dom"/>
</dbReference>
<dbReference type="InterPro" id="IPR003656">
    <property type="entry name" value="Znf_BED"/>
</dbReference>
<dbReference type="PANTHER" id="PTHR46481:SF10">
    <property type="entry name" value="ZINC FINGER BED DOMAIN-CONTAINING PROTEIN 39"/>
    <property type="match status" value="1"/>
</dbReference>
<keyword evidence="8" id="KW-0804">Transcription</keyword>
<comment type="caution">
    <text evidence="13">The sequence shown here is derived from an EMBL/GenBank/DDBJ whole genome shotgun (WGS) entry which is preliminary data.</text>
</comment>
<evidence type="ECO:0000259" key="12">
    <source>
        <dbReference type="PROSITE" id="PS50808"/>
    </source>
</evidence>
<dbReference type="OrthoDB" id="2610923at2759"/>
<reference evidence="14" key="1">
    <citation type="journal article" date="2016" name="Nature">
        <title>The genome of the seagrass Zostera marina reveals angiosperm adaptation to the sea.</title>
        <authorList>
            <person name="Olsen J.L."/>
            <person name="Rouze P."/>
            <person name="Verhelst B."/>
            <person name="Lin Y.-C."/>
            <person name="Bayer T."/>
            <person name="Collen J."/>
            <person name="Dattolo E."/>
            <person name="De Paoli E."/>
            <person name="Dittami S."/>
            <person name="Maumus F."/>
            <person name="Michel G."/>
            <person name="Kersting A."/>
            <person name="Lauritano C."/>
            <person name="Lohaus R."/>
            <person name="Toepel M."/>
            <person name="Tonon T."/>
            <person name="Vanneste K."/>
            <person name="Amirebrahimi M."/>
            <person name="Brakel J."/>
            <person name="Bostroem C."/>
            <person name="Chovatia M."/>
            <person name="Grimwood J."/>
            <person name="Jenkins J.W."/>
            <person name="Jueterbock A."/>
            <person name="Mraz A."/>
            <person name="Stam W.T."/>
            <person name="Tice H."/>
            <person name="Bornberg-Bauer E."/>
            <person name="Green P.J."/>
            <person name="Pearson G.A."/>
            <person name="Procaccini G."/>
            <person name="Duarte C.M."/>
            <person name="Schmutz J."/>
            <person name="Reusch T.B.H."/>
            <person name="Van de Peer Y."/>
        </authorList>
    </citation>
    <scope>NUCLEOTIDE SEQUENCE [LARGE SCALE GENOMIC DNA]</scope>
    <source>
        <strain evidence="14">cv. Finnish</strain>
    </source>
</reference>
<proteinExistence type="predicted"/>
<dbReference type="GO" id="GO:0046983">
    <property type="term" value="F:protein dimerization activity"/>
    <property type="evidence" value="ECO:0007669"/>
    <property type="project" value="InterPro"/>
</dbReference>
<dbReference type="PROSITE" id="PS50808">
    <property type="entry name" value="ZF_BED"/>
    <property type="match status" value="1"/>
</dbReference>
<dbReference type="OMA" id="WFQYKSL"/>
<sequence>METVSDAEAQKQLVTVEVATPAPKRRRKKSFVWDYFTVEPVSNGCTRACCKQCKQSYAYSTGNKIAGTSHLKRHILMGICPKIRQEKQQQLALTSGSPAGVAGGSTDPPKRRYRSSNAVYSHPFDQENSSLNLAKMIIMHEYPLNMVEHPSFAAFVNGLQPKFKLPDVDTIENEVMGIHLREKQSLAVLFGGMPGRVSLTIGLWCTSQTLGYVSLSGQFIDADWKLHRRMLNFMMVSSPHSENALSDAIGYSLSDWNIKSKLFTITLDNNCSSHDIYSANLRDHLSNKNNLMLKGQLFVVRCFTHILNVVAQDVVASIHGIVYNIRESVKYVKATIDREDKFMEITQHLQIPNTKILSLDVQSQWNTTYLMLLSALDFRLAFANLEACDPDYNEAPSTEDWKKVEIVCTYLKLLFDSANVIMGTVDPTANIYFQEAWKIQLELSNGTLSEDAMVSEIAKEMHEKFDKYWKDCSLILAIAVIMDPRFKLKLVEFSFTKIYSQEAGSYIKVIDDAIHQLYTEYVAQPLPLTPTFTEQDHVGEFSSYVGEPNGSFTGEASNIVEEEACNVSESDNVEGNVTVVKEEVSIVKEEGCDTVVEAEEVVAEEVVEEEVCNVEEMDVVADETNNEEGVGEDMVIGEMKDENPNHSSNSNNKIPVALSTGDGLLDFDIYISETAVTNQTKSELDQYLEESLVPRIQEFDILGWWKLNTIKYPTLCKMARDVLAIPMSMSASFSAGSGNKMLDDFRSSLRPDTVEALFCTRDWLQYSSPMTTDATTPQLVSNVSSAGFKMEF</sequence>
<evidence type="ECO:0000313" key="13">
    <source>
        <dbReference type="EMBL" id="KMZ64595.1"/>
    </source>
</evidence>
<evidence type="ECO:0000256" key="8">
    <source>
        <dbReference type="ARBA" id="ARBA00023163"/>
    </source>
</evidence>
<dbReference type="STRING" id="29655.A0A0K9P8W7"/>
<dbReference type="InterPro" id="IPR036236">
    <property type="entry name" value="Znf_C2H2_sf"/>
</dbReference>
<evidence type="ECO:0000256" key="5">
    <source>
        <dbReference type="ARBA" id="ARBA00022833"/>
    </source>
</evidence>
<feature type="region of interest" description="Disordered" evidence="11">
    <location>
        <begin position="91"/>
        <end position="118"/>
    </location>
</feature>
<dbReference type="SUPFAM" id="SSF53098">
    <property type="entry name" value="Ribonuclease H-like"/>
    <property type="match status" value="1"/>
</dbReference>
<dbReference type="PANTHER" id="PTHR46481">
    <property type="entry name" value="ZINC FINGER BED DOMAIN-CONTAINING PROTEIN 4"/>
    <property type="match status" value="1"/>
</dbReference>
<dbReference type="GO" id="GO:0005634">
    <property type="term" value="C:nucleus"/>
    <property type="evidence" value="ECO:0007669"/>
    <property type="project" value="UniProtKB-SubCell"/>
</dbReference>
<evidence type="ECO:0000256" key="2">
    <source>
        <dbReference type="ARBA" id="ARBA00011738"/>
    </source>
</evidence>
<protein>
    <submittedName>
        <fullName evidence="13">HAT family dimerization domain-containing protein</fullName>
    </submittedName>
</protein>
<keyword evidence="6" id="KW-0805">Transcription regulation</keyword>
<organism evidence="13 14">
    <name type="scientific">Zostera marina</name>
    <name type="common">Eelgrass</name>
    <dbReference type="NCBI Taxonomy" id="29655"/>
    <lineage>
        <taxon>Eukaryota</taxon>
        <taxon>Viridiplantae</taxon>
        <taxon>Streptophyta</taxon>
        <taxon>Embryophyta</taxon>
        <taxon>Tracheophyta</taxon>
        <taxon>Spermatophyta</taxon>
        <taxon>Magnoliopsida</taxon>
        <taxon>Liliopsida</taxon>
        <taxon>Zosteraceae</taxon>
        <taxon>Zostera</taxon>
    </lineage>
</organism>
<dbReference type="SMART" id="SM00614">
    <property type="entry name" value="ZnF_BED"/>
    <property type="match status" value="1"/>
</dbReference>
<evidence type="ECO:0000256" key="6">
    <source>
        <dbReference type="ARBA" id="ARBA00023015"/>
    </source>
</evidence>
<keyword evidence="5" id="KW-0862">Zinc</keyword>
<dbReference type="InterPro" id="IPR012337">
    <property type="entry name" value="RNaseH-like_sf"/>
</dbReference>
<dbReference type="SUPFAM" id="SSF57667">
    <property type="entry name" value="beta-beta-alpha zinc fingers"/>
    <property type="match status" value="1"/>
</dbReference>
<comment type="subunit">
    <text evidence="2">Homodimer.</text>
</comment>
<keyword evidence="14" id="KW-1185">Reference proteome</keyword>
<evidence type="ECO:0000256" key="1">
    <source>
        <dbReference type="ARBA" id="ARBA00004123"/>
    </source>
</evidence>
<dbReference type="EMBL" id="LFYR01001125">
    <property type="protein sequence ID" value="KMZ64595.1"/>
    <property type="molecule type" value="Genomic_DNA"/>
</dbReference>
<keyword evidence="9" id="KW-0539">Nucleus</keyword>
<dbReference type="InterPro" id="IPR025525">
    <property type="entry name" value="hAT-like_transposase_RNase-H"/>
</dbReference>
<dbReference type="InterPro" id="IPR052035">
    <property type="entry name" value="ZnF_BED_domain_contain"/>
</dbReference>
<keyword evidence="4 10" id="KW-0863">Zinc-finger</keyword>
<evidence type="ECO:0000256" key="11">
    <source>
        <dbReference type="SAM" id="MobiDB-lite"/>
    </source>
</evidence>
<comment type="subcellular location">
    <subcellularLocation>
        <location evidence="1">Nucleus</location>
    </subcellularLocation>
</comment>
<dbReference type="Pfam" id="PF05699">
    <property type="entry name" value="Dimer_Tnp_hAT"/>
    <property type="match status" value="1"/>
</dbReference>
<feature type="domain" description="BED-type" evidence="12">
    <location>
        <begin position="27"/>
        <end position="87"/>
    </location>
</feature>
<evidence type="ECO:0000256" key="4">
    <source>
        <dbReference type="ARBA" id="ARBA00022771"/>
    </source>
</evidence>
<dbReference type="GO" id="GO:0008270">
    <property type="term" value="F:zinc ion binding"/>
    <property type="evidence" value="ECO:0007669"/>
    <property type="project" value="UniProtKB-KW"/>
</dbReference>
<gene>
    <name evidence="13" type="ORF">ZOSMA_35G00520</name>
</gene>
<evidence type="ECO:0000256" key="3">
    <source>
        <dbReference type="ARBA" id="ARBA00022723"/>
    </source>
</evidence>
<name>A0A0K9P8W7_ZOSMR</name>
<keyword evidence="3" id="KW-0479">Metal-binding</keyword>
<evidence type="ECO:0000256" key="9">
    <source>
        <dbReference type="ARBA" id="ARBA00023242"/>
    </source>
</evidence>
<dbReference type="GO" id="GO:0009791">
    <property type="term" value="P:post-embryonic development"/>
    <property type="evidence" value="ECO:0007669"/>
    <property type="project" value="UniProtKB-ARBA"/>
</dbReference>